<evidence type="ECO:0000313" key="3">
    <source>
        <dbReference type="Proteomes" id="UP000503164"/>
    </source>
</evidence>
<feature type="domain" description="DUF2268" evidence="1">
    <location>
        <begin position="102"/>
        <end position="287"/>
    </location>
</feature>
<evidence type="ECO:0000313" key="2">
    <source>
        <dbReference type="EMBL" id="QIS46109.1"/>
    </source>
</evidence>
<sequence length="315" mass="32906">MTITMIDSASAMQRILDSPEGERAGLVREMWAPLAGMYRFAPGEVDLAEAHRGVSGFPWDRDLDETRRSLDALVRADAWARMETALAAGLEAIHRADPGAVLPDIHVLLIVADSRDEHLVREVGGLSAFGGISGSILLVLHPTPEVLARLEAIAVHELHHNVRYSPGGVVWDPARVTVGEQVVAEGLADAFASELHGALGPTHFVAEATRRDDAVLALVASGLGTRGMGGLLAWVLGDASAERLGIPPVGLPTGAGYAVGLRLVRAYLDVTGLTAAASVRASSAEVIRVATERLGLPHPLPATGAGPSLGEDGAR</sequence>
<dbReference type="Proteomes" id="UP000503164">
    <property type="component" value="Chromosome"/>
</dbReference>
<proteinExistence type="predicted"/>
<keyword evidence="3" id="KW-1185">Reference proteome</keyword>
<dbReference type="AlphaFoldDB" id="A0AAE7CD59"/>
<name>A0AAE7CD59_9MICO</name>
<dbReference type="InterPro" id="IPR018728">
    <property type="entry name" value="DUF2268"/>
</dbReference>
<dbReference type="KEGG" id="ccap:AES38_13970"/>
<gene>
    <name evidence="2" type="ORF">GW570_13970</name>
</gene>
<reference evidence="2 3" key="1">
    <citation type="journal article" date="2020" name="Mol. Plant Pathol.">
        <title>Plasmid composition and the chpG gene determine the virulence level of Clavibacter capsici natural isolates in pepper.</title>
        <authorList>
            <person name="Hwang I.S."/>
            <person name="Lee H.M."/>
            <person name="Oh E.J."/>
            <person name="Lee S."/>
            <person name="Heu S."/>
            <person name="Oh C.S."/>
        </authorList>
    </citation>
    <scope>NUCLEOTIDE SEQUENCE [LARGE SCALE GENOMIC DNA]</scope>
    <source>
        <strain evidence="2 3">1101</strain>
    </source>
</reference>
<accession>A0AAE7CD59</accession>
<organism evidence="2 3">
    <name type="scientific">Clavibacter capsici</name>
    <dbReference type="NCBI Taxonomy" id="1874630"/>
    <lineage>
        <taxon>Bacteria</taxon>
        <taxon>Bacillati</taxon>
        <taxon>Actinomycetota</taxon>
        <taxon>Actinomycetes</taxon>
        <taxon>Micrococcales</taxon>
        <taxon>Microbacteriaceae</taxon>
        <taxon>Clavibacter</taxon>
    </lineage>
</organism>
<dbReference type="Pfam" id="PF10026">
    <property type="entry name" value="DUF2268"/>
    <property type="match status" value="1"/>
</dbReference>
<protein>
    <submittedName>
        <fullName evidence="2">Peptidase</fullName>
    </submittedName>
</protein>
<dbReference type="RefSeq" id="WP_053775474.1">
    <property type="nucleotide sequence ID" value="NZ_CP012573.1"/>
</dbReference>
<evidence type="ECO:0000259" key="1">
    <source>
        <dbReference type="Pfam" id="PF10026"/>
    </source>
</evidence>
<dbReference type="EMBL" id="CP048049">
    <property type="protein sequence ID" value="QIS46109.1"/>
    <property type="molecule type" value="Genomic_DNA"/>
</dbReference>